<accession>A0A2S8IT63</accession>
<dbReference type="EMBL" id="PUIO01000052">
    <property type="protein sequence ID" value="PQP17974.1"/>
    <property type="molecule type" value="Genomic_DNA"/>
</dbReference>
<dbReference type="FunFam" id="1.20.1250.20:FF:000018">
    <property type="entry name" value="MFS transporter permease"/>
    <property type="match status" value="1"/>
</dbReference>
<dbReference type="PROSITE" id="PS50850">
    <property type="entry name" value="MFS"/>
    <property type="match status" value="1"/>
</dbReference>
<feature type="transmembrane region" description="Helical" evidence="7">
    <location>
        <begin position="311"/>
        <end position="329"/>
    </location>
</feature>
<evidence type="ECO:0000313" key="9">
    <source>
        <dbReference type="EMBL" id="PQP17974.1"/>
    </source>
</evidence>
<dbReference type="GO" id="GO:0022857">
    <property type="term" value="F:transmembrane transporter activity"/>
    <property type="evidence" value="ECO:0007669"/>
    <property type="project" value="InterPro"/>
</dbReference>
<evidence type="ECO:0000313" key="10">
    <source>
        <dbReference type="Proteomes" id="UP000239290"/>
    </source>
</evidence>
<protein>
    <submittedName>
        <fullName evidence="9">MFS transporter</fullName>
    </submittedName>
</protein>
<evidence type="ECO:0000256" key="5">
    <source>
        <dbReference type="ARBA" id="ARBA00023136"/>
    </source>
</evidence>
<keyword evidence="4 7" id="KW-1133">Transmembrane helix</keyword>
<evidence type="ECO:0000256" key="1">
    <source>
        <dbReference type="ARBA" id="ARBA00004651"/>
    </source>
</evidence>
<keyword evidence="2" id="KW-0813">Transport</keyword>
<comment type="caution">
    <text evidence="9">The sequence shown here is derived from an EMBL/GenBank/DDBJ whole genome shotgun (WGS) entry which is preliminary data.</text>
</comment>
<dbReference type="InterPro" id="IPR011701">
    <property type="entry name" value="MFS"/>
</dbReference>
<feature type="transmembrane region" description="Helical" evidence="7">
    <location>
        <begin position="335"/>
        <end position="358"/>
    </location>
</feature>
<feature type="transmembrane region" description="Helical" evidence="7">
    <location>
        <begin position="147"/>
        <end position="168"/>
    </location>
</feature>
<sequence length="451" mass="48636">MVDIGATIDRDKLYRKIGLRILPLLVLCYTFAYLDRVNIGYAKLQMTEDVGISESAYGLAAGIFFLAYALFEVPSNLLLEKIGTRKTLFRIMVLWGITSATMMFVTNAMTFYVLRFLLGVFEAGFAPGIIFYLTLWFPRARMAGAMALLMIPGPLGSMIGGPISSWTITRFDGTLGLAGWQWMFLAEGLPCVLLGFVVWKTLVDRPNLASWLTDAEKAVIQQEVSDTEDAASTHNFRQVLRDPRIYALAIGYFCLIGGLYTVAFWLPTILKENGVASTTQIGHLSAAPYLVALLVMFPLARHSDKRGERRLHSSVPALAAAAALLISALTANNFLVSFVAIIVATACLQGAYVVFWAIPAGYLSGTAAAGGIAFINSIGLLGGFFSPTLIGYIKDSTGSASPGLVVMAGVVLVGGLLIFANRLPRKSPFAADDPSPRPLARDSAPLANRNP</sequence>
<evidence type="ECO:0000256" key="2">
    <source>
        <dbReference type="ARBA" id="ARBA00022448"/>
    </source>
</evidence>
<evidence type="ECO:0000256" key="4">
    <source>
        <dbReference type="ARBA" id="ARBA00022989"/>
    </source>
</evidence>
<dbReference type="PANTHER" id="PTHR43791">
    <property type="entry name" value="PERMEASE-RELATED"/>
    <property type="match status" value="1"/>
</dbReference>
<dbReference type="GO" id="GO:0005886">
    <property type="term" value="C:plasma membrane"/>
    <property type="evidence" value="ECO:0007669"/>
    <property type="project" value="UniProtKB-SubCell"/>
</dbReference>
<dbReference type="Proteomes" id="UP000239290">
    <property type="component" value="Unassembled WGS sequence"/>
</dbReference>
<reference evidence="10" key="1">
    <citation type="submission" date="2018-02" db="EMBL/GenBank/DDBJ databases">
        <title>Draft genome sequencing of Rhodococcus opacus KU647198.</title>
        <authorList>
            <person name="Zheng B.-X."/>
        </authorList>
    </citation>
    <scope>NUCLEOTIDE SEQUENCE [LARGE SCALE GENOMIC DNA]</scope>
    <source>
        <strain evidence="10">04-OD7</strain>
    </source>
</reference>
<dbReference type="AlphaFoldDB" id="A0A2S8IT63"/>
<dbReference type="CDD" id="cd17319">
    <property type="entry name" value="MFS_ExuT_GudP_like"/>
    <property type="match status" value="1"/>
</dbReference>
<evidence type="ECO:0000256" key="7">
    <source>
        <dbReference type="SAM" id="Phobius"/>
    </source>
</evidence>
<feature type="transmembrane region" description="Helical" evidence="7">
    <location>
        <begin position="112"/>
        <end position="135"/>
    </location>
</feature>
<evidence type="ECO:0000256" key="6">
    <source>
        <dbReference type="SAM" id="MobiDB-lite"/>
    </source>
</evidence>
<feature type="region of interest" description="Disordered" evidence="6">
    <location>
        <begin position="429"/>
        <end position="451"/>
    </location>
</feature>
<keyword evidence="5 7" id="KW-0472">Membrane</keyword>
<feature type="transmembrane region" description="Helical" evidence="7">
    <location>
        <begin position="55"/>
        <end position="75"/>
    </location>
</feature>
<gene>
    <name evidence="9" type="ORF">C5613_33095</name>
</gene>
<evidence type="ECO:0000256" key="3">
    <source>
        <dbReference type="ARBA" id="ARBA00022692"/>
    </source>
</evidence>
<feature type="transmembrane region" description="Helical" evidence="7">
    <location>
        <begin position="87"/>
        <end position="106"/>
    </location>
</feature>
<feature type="transmembrane region" description="Helical" evidence="7">
    <location>
        <begin position="245"/>
        <end position="266"/>
    </location>
</feature>
<dbReference type="PANTHER" id="PTHR43791:SF36">
    <property type="entry name" value="TRANSPORTER, PUTATIVE (AFU_ORTHOLOGUE AFUA_6G08340)-RELATED"/>
    <property type="match status" value="1"/>
</dbReference>
<feature type="transmembrane region" description="Helical" evidence="7">
    <location>
        <begin position="399"/>
        <end position="420"/>
    </location>
</feature>
<feature type="transmembrane region" description="Helical" evidence="7">
    <location>
        <begin position="17"/>
        <end position="35"/>
    </location>
</feature>
<feature type="transmembrane region" description="Helical" evidence="7">
    <location>
        <begin position="180"/>
        <end position="199"/>
    </location>
</feature>
<dbReference type="InterPro" id="IPR020846">
    <property type="entry name" value="MFS_dom"/>
</dbReference>
<dbReference type="InterPro" id="IPR036259">
    <property type="entry name" value="MFS_trans_sf"/>
</dbReference>
<dbReference type="Gene3D" id="1.20.1250.20">
    <property type="entry name" value="MFS general substrate transporter like domains"/>
    <property type="match status" value="2"/>
</dbReference>
<feature type="transmembrane region" description="Helical" evidence="7">
    <location>
        <begin position="370"/>
        <end position="393"/>
    </location>
</feature>
<comment type="subcellular location">
    <subcellularLocation>
        <location evidence="1">Cell membrane</location>
        <topology evidence="1">Multi-pass membrane protein</topology>
    </subcellularLocation>
</comment>
<dbReference type="Pfam" id="PF07690">
    <property type="entry name" value="MFS_1"/>
    <property type="match status" value="1"/>
</dbReference>
<name>A0A2S8IT63_RHOOP</name>
<proteinExistence type="predicted"/>
<evidence type="ECO:0000259" key="8">
    <source>
        <dbReference type="PROSITE" id="PS50850"/>
    </source>
</evidence>
<keyword evidence="3 7" id="KW-0812">Transmembrane</keyword>
<feature type="domain" description="Major facilitator superfamily (MFS) profile" evidence="8">
    <location>
        <begin position="21"/>
        <end position="426"/>
    </location>
</feature>
<feature type="transmembrane region" description="Helical" evidence="7">
    <location>
        <begin position="281"/>
        <end position="299"/>
    </location>
</feature>
<organism evidence="9 10">
    <name type="scientific">Rhodococcus opacus</name>
    <name type="common">Nocardia opaca</name>
    <dbReference type="NCBI Taxonomy" id="37919"/>
    <lineage>
        <taxon>Bacteria</taxon>
        <taxon>Bacillati</taxon>
        <taxon>Actinomycetota</taxon>
        <taxon>Actinomycetes</taxon>
        <taxon>Mycobacteriales</taxon>
        <taxon>Nocardiaceae</taxon>
        <taxon>Rhodococcus</taxon>
    </lineage>
</organism>
<dbReference type="SUPFAM" id="SSF103473">
    <property type="entry name" value="MFS general substrate transporter"/>
    <property type="match status" value="1"/>
</dbReference>